<comment type="caution">
    <text evidence="2">The sequence shown here is derived from an EMBL/GenBank/DDBJ whole genome shotgun (WGS) entry which is preliminary data.</text>
</comment>
<sequence>MDNNRVLLETFDAALDVEARVSEGPEAGRARIPRSSVCSTPSKLRVLGEILAGQVTRTLDGHTPRRAIGREVPRVYISSGSRSDLSLDGLLSAKHVPKDERAHR</sequence>
<accession>A0A8J3YNZ5</accession>
<dbReference type="EMBL" id="BOPF01000014">
    <property type="protein sequence ID" value="GIJ47138.1"/>
    <property type="molecule type" value="Genomic_DNA"/>
</dbReference>
<evidence type="ECO:0000313" key="2">
    <source>
        <dbReference type="EMBL" id="GIJ47138.1"/>
    </source>
</evidence>
<dbReference type="AlphaFoldDB" id="A0A8J3YNZ5"/>
<reference evidence="2" key="1">
    <citation type="submission" date="2021-01" db="EMBL/GenBank/DDBJ databases">
        <title>Whole genome shotgun sequence of Virgisporangium aliadipatigenens NBRC 105644.</title>
        <authorList>
            <person name="Komaki H."/>
            <person name="Tamura T."/>
        </authorList>
    </citation>
    <scope>NUCLEOTIDE SEQUENCE</scope>
    <source>
        <strain evidence="2">NBRC 105644</strain>
    </source>
</reference>
<feature type="compositionally biased region" description="Low complexity" evidence="1">
    <location>
        <begin position="81"/>
        <end position="92"/>
    </location>
</feature>
<organism evidence="2 3">
    <name type="scientific">Virgisporangium aliadipatigenens</name>
    <dbReference type="NCBI Taxonomy" id="741659"/>
    <lineage>
        <taxon>Bacteria</taxon>
        <taxon>Bacillati</taxon>
        <taxon>Actinomycetota</taxon>
        <taxon>Actinomycetes</taxon>
        <taxon>Micromonosporales</taxon>
        <taxon>Micromonosporaceae</taxon>
        <taxon>Virgisporangium</taxon>
    </lineage>
</organism>
<evidence type="ECO:0000313" key="3">
    <source>
        <dbReference type="Proteomes" id="UP000619260"/>
    </source>
</evidence>
<gene>
    <name evidence="2" type="ORF">Val02_40240</name>
</gene>
<name>A0A8J3YNZ5_9ACTN</name>
<proteinExistence type="predicted"/>
<feature type="region of interest" description="Disordered" evidence="1">
    <location>
        <begin position="81"/>
        <end position="104"/>
    </location>
</feature>
<protein>
    <submittedName>
        <fullName evidence="2">Uncharacterized protein</fullName>
    </submittedName>
</protein>
<evidence type="ECO:0000256" key="1">
    <source>
        <dbReference type="SAM" id="MobiDB-lite"/>
    </source>
</evidence>
<dbReference type="Proteomes" id="UP000619260">
    <property type="component" value="Unassembled WGS sequence"/>
</dbReference>
<keyword evidence="3" id="KW-1185">Reference proteome</keyword>